<comment type="caution">
    <text evidence="2">The sequence shown here is derived from an EMBL/GenBank/DDBJ whole genome shotgun (WGS) entry which is preliminary data.</text>
</comment>
<accession>A0ABP4W1W7</accession>
<evidence type="ECO:0000256" key="1">
    <source>
        <dbReference type="SAM" id="Phobius"/>
    </source>
</evidence>
<reference evidence="3" key="1">
    <citation type="journal article" date="2019" name="Int. J. Syst. Evol. Microbiol.">
        <title>The Global Catalogue of Microorganisms (GCM) 10K type strain sequencing project: providing services to taxonomists for standard genome sequencing and annotation.</title>
        <authorList>
            <consortium name="The Broad Institute Genomics Platform"/>
            <consortium name="The Broad Institute Genome Sequencing Center for Infectious Disease"/>
            <person name="Wu L."/>
            <person name="Ma J."/>
        </authorList>
    </citation>
    <scope>NUCLEOTIDE SEQUENCE [LARGE SCALE GENOMIC DNA]</scope>
    <source>
        <strain evidence="3">JCM 13249</strain>
    </source>
</reference>
<dbReference type="EMBL" id="BAAALS010000004">
    <property type="protein sequence ID" value="GAA1742380.1"/>
    <property type="molecule type" value="Genomic_DNA"/>
</dbReference>
<protein>
    <submittedName>
        <fullName evidence="2">Uncharacterized protein</fullName>
    </submittedName>
</protein>
<sequence length="127" mass="13693">MTNPATGLTIHTKSIPLGSWVTPRAEINGHPVPLTWGENVIPAYPGVHHIRIHMPWIWQYGKAEITVDNRTAPAPPVYYAPPFINFMNGAIGLQPVKNPGLVAMLALFGVPLLALILCCALGVLLGN</sequence>
<keyword evidence="3" id="KW-1185">Reference proteome</keyword>
<gene>
    <name evidence="2" type="ORF">GCM10009681_11440</name>
</gene>
<feature type="transmembrane region" description="Helical" evidence="1">
    <location>
        <begin position="101"/>
        <end position="125"/>
    </location>
</feature>
<proteinExistence type="predicted"/>
<keyword evidence="1" id="KW-0812">Transmembrane</keyword>
<dbReference type="Proteomes" id="UP001500655">
    <property type="component" value="Unassembled WGS sequence"/>
</dbReference>
<organism evidence="2 3">
    <name type="scientific">Luedemannella helvata</name>
    <dbReference type="NCBI Taxonomy" id="349315"/>
    <lineage>
        <taxon>Bacteria</taxon>
        <taxon>Bacillati</taxon>
        <taxon>Actinomycetota</taxon>
        <taxon>Actinomycetes</taxon>
        <taxon>Micromonosporales</taxon>
        <taxon>Micromonosporaceae</taxon>
        <taxon>Luedemannella</taxon>
    </lineage>
</organism>
<keyword evidence="1" id="KW-0472">Membrane</keyword>
<dbReference type="RefSeq" id="WP_344077599.1">
    <property type="nucleotide sequence ID" value="NZ_BAAALS010000004.1"/>
</dbReference>
<evidence type="ECO:0000313" key="2">
    <source>
        <dbReference type="EMBL" id="GAA1742380.1"/>
    </source>
</evidence>
<keyword evidence="1" id="KW-1133">Transmembrane helix</keyword>
<evidence type="ECO:0000313" key="3">
    <source>
        <dbReference type="Proteomes" id="UP001500655"/>
    </source>
</evidence>
<name>A0ABP4W1W7_9ACTN</name>